<protein>
    <submittedName>
        <fullName evidence="1">Uncharacterized protein</fullName>
    </submittedName>
</protein>
<keyword evidence="2" id="KW-1185">Reference proteome</keyword>
<name>A0AA37WKV3_9GAMM</name>
<proteinExistence type="predicted"/>
<dbReference type="Proteomes" id="UP001156870">
    <property type="component" value="Unassembled WGS sequence"/>
</dbReference>
<reference evidence="1 2" key="1">
    <citation type="journal article" date="2014" name="Int. J. Syst. Evol. Microbiol.">
        <title>Complete genome sequence of Corynebacterium casei LMG S-19264T (=DSM 44701T), isolated from a smear-ripened cheese.</title>
        <authorList>
            <consortium name="US DOE Joint Genome Institute (JGI-PGF)"/>
            <person name="Walter F."/>
            <person name="Albersmeier A."/>
            <person name="Kalinowski J."/>
            <person name="Ruckert C."/>
        </authorList>
    </citation>
    <scope>NUCLEOTIDE SEQUENCE [LARGE SCALE GENOMIC DNA]</scope>
    <source>
        <strain evidence="1 2">NBRC 110095</strain>
    </source>
</reference>
<gene>
    <name evidence="1" type="ORF">GCM10007877_07530</name>
</gene>
<evidence type="ECO:0000313" key="1">
    <source>
        <dbReference type="EMBL" id="GLS25039.1"/>
    </source>
</evidence>
<dbReference type="RefSeq" id="WP_232592688.1">
    <property type="nucleotide sequence ID" value="NZ_BSPD01000021.1"/>
</dbReference>
<comment type="caution">
    <text evidence="1">The sequence shown here is derived from an EMBL/GenBank/DDBJ whole genome shotgun (WGS) entry which is preliminary data.</text>
</comment>
<accession>A0AA37WKV3</accession>
<evidence type="ECO:0000313" key="2">
    <source>
        <dbReference type="Proteomes" id="UP001156870"/>
    </source>
</evidence>
<organism evidence="1 2">
    <name type="scientific">Marinibactrum halimedae</name>
    <dbReference type="NCBI Taxonomy" id="1444977"/>
    <lineage>
        <taxon>Bacteria</taxon>
        <taxon>Pseudomonadati</taxon>
        <taxon>Pseudomonadota</taxon>
        <taxon>Gammaproteobacteria</taxon>
        <taxon>Cellvibrionales</taxon>
        <taxon>Cellvibrionaceae</taxon>
        <taxon>Marinibactrum</taxon>
    </lineage>
</organism>
<dbReference type="EMBL" id="BSPD01000021">
    <property type="protein sequence ID" value="GLS25039.1"/>
    <property type="molecule type" value="Genomic_DNA"/>
</dbReference>
<dbReference type="AlphaFoldDB" id="A0AA37WKV3"/>
<sequence>MAAEVHNLNVRQGFNAAKDDQSPYGHLTRMTVGRKQLQQNIEVPDFCALDAGAGKDSVEKVSKTVGILESIYYSGGYADPIQISFYTSYENRTILDLLRKRDMECTDVDFDIFCSRYDPVVGKYFKAMHTAEQLNKGEIKKVYNGASDSAELAIDVAQDATDIIQTPELFRVCIEISPKPTSQKFHLAVSESAKYVKPWGVKTATDVKA</sequence>